<dbReference type="Proteomes" id="UP000639338">
    <property type="component" value="Unassembled WGS sequence"/>
</dbReference>
<feature type="compositionally biased region" description="Low complexity" evidence="1">
    <location>
        <begin position="204"/>
        <end position="214"/>
    </location>
</feature>
<dbReference type="AlphaFoldDB" id="A0A834XX34"/>
<organism evidence="3 4">
    <name type="scientific">Aphidius gifuensis</name>
    <name type="common">Parasitoid wasp</name>
    <dbReference type="NCBI Taxonomy" id="684658"/>
    <lineage>
        <taxon>Eukaryota</taxon>
        <taxon>Metazoa</taxon>
        <taxon>Ecdysozoa</taxon>
        <taxon>Arthropoda</taxon>
        <taxon>Hexapoda</taxon>
        <taxon>Insecta</taxon>
        <taxon>Pterygota</taxon>
        <taxon>Neoptera</taxon>
        <taxon>Endopterygota</taxon>
        <taxon>Hymenoptera</taxon>
        <taxon>Apocrita</taxon>
        <taxon>Ichneumonoidea</taxon>
        <taxon>Braconidae</taxon>
        <taxon>Aphidiinae</taxon>
        <taxon>Aphidius</taxon>
    </lineage>
</organism>
<feature type="transmembrane region" description="Helical" evidence="2">
    <location>
        <begin position="160"/>
        <end position="185"/>
    </location>
</feature>
<keyword evidence="2" id="KW-0812">Transmembrane</keyword>
<sequence>MKEIEEDTIELEELREAARIGCIYHSNNLKFRRNKNLSEVMHVVLHLCQFISVLTIESFHHIHHAINRQLREKNLAVPNLPEERNPVFLGYLLCSIETFLLSMLWIFYKKIDKKIEISIGGCVVGITAMFLSAIFTMRHAEIYINIEEISDAELLRHPIFIHNFVLCVLSIFTLGLFLLHFWILYDCFKWKQRMLEPGNNLPQNESSSSVSNSENSDESHGERLQPIPNWNSPKDDSLDNIEDEPVILYCCCLDCWNYFKSGKNENKATNEFQVIHVM</sequence>
<accession>A0A834XX34</accession>
<evidence type="ECO:0000256" key="2">
    <source>
        <dbReference type="SAM" id="Phobius"/>
    </source>
</evidence>
<name>A0A834XX34_APHGI</name>
<evidence type="ECO:0000313" key="4">
    <source>
        <dbReference type="Proteomes" id="UP000639338"/>
    </source>
</evidence>
<proteinExistence type="predicted"/>
<reference evidence="3 4" key="1">
    <citation type="submission" date="2020-08" db="EMBL/GenBank/DDBJ databases">
        <title>Aphidius gifuensis genome sequencing and assembly.</title>
        <authorList>
            <person name="Du Z."/>
        </authorList>
    </citation>
    <scope>NUCLEOTIDE SEQUENCE [LARGE SCALE GENOMIC DNA]</scope>
    <source>
        <strain evidence="3">YNYX2018</strain>
        <tissue evidence="3">Adults</tissue>
    </source>
</reference>
<feature type="transmembrane region" description="Helical" evidence="2">
    <location>
        <begin position="40"/>
        <end position="62"/>
    </location>
</feature>
<feature type="transmembrane region" description="Helical" evidence="2">
    <location>
        <begin position="119"/>
        <end position="140"/>
    </location>
</feature>
<keyword evidence="4" id="KW-1185">Reference proteome</keyword>
<feature type="transmembrane region" description="Helical" evidence="2">
    <location>
        <begin position="88"/>
        <end position="107"/>
    </location>
</feature>
<gene>
    <name evidence="3" type="ORF">HCN44_011207</name>
</gene>
<keyword evidence="2" id="KW-0472">Membrane</keyword>
<comment type="caution">
    <text evidence="3">The sequence shown here is derived from an EMBL/GenBank/DDBJ whole genome shotgun (WGS) entry which is preliminary data.</text>
</comment>
<evidence type="ECO:0000256" key="1">
    <source>
        <dbReference type="SAM" id="MobiDB-lite"/>
    </source>
</evidence>
<protein>
    <submittedName>
        <fullName evidence="3">Uncharacterized protein</fullName>
    </submittedName>
</protein>
<evidence type="ECO:0000313" key="3">
    <source>
        <dbReference type="EMBL" id="KAF7993938.1"/>
    </source>
</evidence>
<dbReference type="EMBL" id="JACMRX010000003">
    <property type="protein sequence ID" value="KAF7993938.1"/>
    <property type="molecule type" value="Genomic_DNA"/>
</dbReference>
<dbReference type="OrthoDB" id="7691332at2759"/>
<keyword evidence="2" id="KW-1133">Transmembrane helix</keyword>
<feature type="region of interest" description="Disordered" evidence="1">
    <location>
        <begin position="200"/>
        <end position="235"/>
    </location>
</feature>